<dbReference type="OrthoDB" id="16520at2759"/>
<protein>
    <submittedName>
        <fullName evidence="16">Dpp4p</fullName>
        <ecNumber evidence="16">3.4.14.5</ecNumber>
    </submittedName>
</protein>
<evidence type="ECO:0000256" key="3">
    <source>
        <dbReference type="ARBA" id="ARBA00022438"/>
    </source>
</evidence>
<evidence type="ECO:0000313" key="17">
    <source>
        <dbReference type="Proteomes" id="UP001151582"/>
    </source>
</evidence>
<dbReference type="PANTHER" id="PTHR11731:SF200">
    <property type="entry name" value="DIPEPTIDYL PEPTIDASE 10, ISOFORM B"/>
    <property type="match status" value="1"/>
</dbReference>
<organism evidence="16 17">
    <name type="scientific">Dimargaris verticillata</name>
    <dbReference type="NCBI Taxonomy" id="2761393"/>
    <lineage>
        <taxon>Eukaryota</taxon>
        <taxon>Fungi</taxon>
        <taxon>Fungi incertae sedis</taxon>
        <taxon>Zoopagomycota</taxon>
        <taxon>Kickxellomycotina</taxon>
        <taxon>Dimargaritomycetes</taxon>
        <taxon>Dimargaritales</taxon>
        <taxon>Dimargaritaceae</taxon>
        <taxon>Dimargaris</taxon>
    </lineage>
</organism>
<feature type="domain" description="Dipeptidylpeptidase IV N-terminal" evidence="15">
    <location>
        <begin position="189"/>
        <end position="581"/>
    </location>
</feature>
<dbReference type="Proteomes" id="UP001151582">
    <property type="component" value="Unassembled WGS sequence"/>
</dbReference>
<name>A0A9W8B7P0_9FUNG</name>
<feature type="compositionally biased region" description="Polar residues" evidence="12">
    <location>
        <begin position="31"/>
        <end position="41"/>
    </location>
</feature>
<reference evidence="16" key="1">
    <citation type="submission" date="2022-07" db="EMBL/GenBank/DDBJ databases">
        <title>Phylogenomic reconstructions and comparative analyses of Kickxellomycotina fungi.</title>
        <authorList>
            <person name="Reynolds N.K."/>
            <person name="Stajich J.E."/>
            <person name="Barry K."/>
            <person name="Grigoriev I.V."/>
            <person name="Crous P."/>
            <person name="Smith M.E."/>
        </authorList>
    </citation>
    <scope>NUCLEOTIDE SEQUENCE</scope>
    <source>
        <strain evidence="16">RSA 567</strain>
    </source>
</reference>
<keyword evidence="9 13" id="KW-1133">Transmembrane helix</keyword>
<gene>
    <name evidence="16" type="primary">dpp4</name>
    <name evidence="16" type="ORF">H4R34_001840</name>
</gene>
<evidence type="ECO:0000259" key="14">
    <source>
        <dbReference type="Pfam" id="PF00326"/>
    </source>
</evidence>
<evidence type="ECO:0000313" key="16">
    <source>
        <dbReference type="EMBL" id="KAJ1982080.1"/>
    </source>
</evidence>
<comment type="subcellular location">
    <subcellularLocation>
        <location evidence="1">Vacuole membrane</location>
        <topology evidence="1">Single-pass type II membrane protein</topology>
    </subcellularLocation>
</comment>
<evidence type="ECO:0000256" key="12">
    <source>
        <dbReference type="SAM" id="MobiDB-lite"/>
    </source>
</evidence>
<keyword evidence="11" id="KW-0325">Glycoprotein</keyword>
<dbReference type="InterPro" id="IPR029058">
    <property type="entry name" value="AB_hydrolase_fold"/>
</dbReference>
<feature type="region of interest" description="Disordered" evidence="12">
    <location>
        <begin position="18"/>
        <end position="49"/>
    </location>
</feature>
<dbReference type="EMBL" id="JANBQB010000102">
    <property type="protein sequence ID" value="KAJ1982080.1"/>
    <property type="molecule type" value="Genomic_DNA"/>
</dbReference>
<keyword evidence="3" id="KW-0031">Aminopeptidase</keyword>
<dbReference type="Gene3D" id="3.40.50.1820">
    <property type="entry name" value="alpha/beta hydrolase"/>
    <property type="match status" value="1"/>
</dbReference>
<keyword evidence="17" id="KW-1185">Reference proteome</keyword>
<evidence type="ECO:0000256" key="8">
    <source>
        <dbReference type="ARBA" id="ARBA00022968"/>
    </source>
</evidence>
<evidence type="ECO:0000256" key="2">
    <source>
        <dbReference type="ARBA" id="ARBA00006150"/>
    </source>
</evidence>
<dbReference type="FunFam" id="3.40.50.1820:FF:000003">
    <property type="entry name" value="Dipeptidyl peptidase 4"/>
    <property type="match status" value="1"/>
</dbReference>
<dbReference type="GO" id="GO:0004177">
    <property type="term" value="F:aminopeptidase activity"/>
    <property type="evidence" value="ECO:0007669"/>
    <property type="project" value="UniProtKB-KW"/>
</dbReference>
<dbReference type="GO" id="GO:0005774">
    <property type="term" value="C:vacuolar membrane"/>
    <property type="evidence" value="ECO:0007669"/>
    <property type="project" value="UniProtKB-SubCell"/>
</dbReference>
<keyword evidence="6 16" id="KW-0378">Hydrolase</keyword>
<keyword evidence="10 13" id="KW-0472">Membrane</keyword>
<evidence type="ECO:0000259" key="15">
    <source>
        <dbReference type="Pfam" id="PF00930"/>
    </source>
</evidence>
<dbReference type="GO" id="GO:0005886">
    <property type="term" value="C:plasma membrane"/>
    <property type="evidence" value="ECO:0007669"/>
    <property type="project" value="TreeGrafter"/>
</dbReference>
<dbReference type="GO" id="GO:0008239">
    <property type="term" value="F:dipeptidyl-peptidase activity"/>
    <property type="evidence" value="ECO:0007669"/>
    <property type="project" value="UniProtKB-EC"/>
</dbReference>
<keyword evidence="4" id="KW-0645">Protease</keyword>
<keyword evidence="5 13" id="KW-0812">Transmembrane</keyword>
<evidence type="ECO:0000256" key="7">
    <source>
        <dbReference type="ARBA" id="ARBA00022825"/>
    </source>
</evidence>
<dbReference type="SUPFAM" id="SSF53474">
    <property type="entry name" value="alpha/beta-Hydrolases"/>
    <property type="match status" value="1"/>
</dbReference>
<dbReference type="InterPro" id="IPR001375">
    <property type="entry name" value="Peptidase_S9_cat"/>
</dbReference>
<accession>A0A9W8B7P0</accession>
<evidence type="ECO:0000256" key="13">
    <source>
        <dbReference type="SAM" id="Phobius"/>
    </source>
</evidence>
<feature type="domain" description="Peptidase S9 prolyl oligopeptidase catalytic" evidence="14">
    <location>
        <begin position="677"/>
        <end position="869"/>
    </location>
</feature>
<evidence type="ECO:0000256" key="5">
    <source>
        <dbReference type="ARBA" id="ARBA00022692"/>
    </source>
</evidence>
<dbReference type="PANTHER" id="PTHR11731">
    <property type="entry name" value="PROTEASE FAMILY S9B,C DIPEPTIDYL-PEPTIDASE IV-RELATED"/>
    <property type="match status" value="1"/>
</dbReference>
<dbReference type="GO" id="GO:0006508">
    <property type="term" value="P:proteolysis"/>
    <property type="evidence" value="ECO:0007669"/>
    <property type="project" value="UniProtKB-KW"/>
</dbReference>
<evidence type="ECO:0000256" key="4">
    <source>
        <dbReference type="ARBA" id="ARBA00022670"/>
    </source>
</evidence>
<dbReference type="InterPro" id="IPR050278">
    <property type="entry name" value="Serine_Prot_S9B/DPPIV"/>
</dbReference>
<dbReference type="InterPro" id="IPR002469">
    <property type="entry name" value="Peptidase_S9B_N"/>
</dbReference>
<dbReference type="GO" id="GO:0008236">
    <property type="term" value="F:serine-type peptidase activity"/>
    <property type="evidence" value="ECO:0007669"/>
    <property type="project" value="UniProtKB-KW"/>
</dbReference>
<evidence type="ECO:0000256" key="9">
    <source>
        <dbReference type="ARBA" id="ARBA00022989"/>
    </source>
</evidence>
<evidence type="ECO:0000256" key="11">
    <source>
        <dbReference type="ARBA" id="ARBA00023180"/>
    </source>
</evidence>
<dbReference type="AlphaFoldDB" id="A0A9W8B7P0"/>
<feature type="transmembrane region" description="Helical" evidence="13">
    <location>
        <begin position="59"/>
        <end position="79"/>
    </location>
</feature>
<evidence type="ECO:0000256" key="1">
    <source>
        <dbReference type="ARBA" id="ARBA00004576"/>
    </source>
</evidence>
<dbReference type="Pfam" id="PF00930">
    <property type="entry name" value="DPPIV_N"/>
    <property type="match status" value="1"/>
</dbReference>
<evidence type="ECO:0000256" key="6">
    <source>
        <dbReference type="ARBA" id="ARBA00022801"/>
    </source>
</evidence>
<dbReference type="Pfam" id="PF00326">
    <property type="entry name" value="Peptidase_S9"/>
    <property type="match status" value="1"/>
</dbReference>
<sequence>MSRSDRLGSYRLAATELEEGGVGGPLDNDLRSPSQSSQTTDYAAAGPQGATKPWFQRPVFKAVVVMGCLVSLFTLVGLLSKQPASLQVPSSGINADGSTPPMAHRVNPDGTETQLKPFTFETQQQGRLNARGARVDWVKRDDDPDDGYYLVKAGMSIKVKHITDPTKDRTLLVGSSLPAGFMYVEYQLSPDWKYVLLANDVQKVWRHSFTALYYVYDVETKSLKPLTTRYNDRLRYATWSPRGHNVAFVRQDNNLYVTDLRHELAVTNDGSDVVFNGILDWVYEEEIFSDFKSTWWSPDGQCLTFLRLDDSPVPLFTYPLYKPENKSQAYPEEMEVRYPKPGYPNPLASAFVFCPEFTPKVQSRLTQRPKRIELEAAFQPTDTIFTNFKWMTEGHDTLLVNVMNRVQDHSKLYLVHSESGKGSVVRERNEATSVGGDGAWVEIDQGLVYVAPSEAQGIKQPGYLDTLIRDDFYHIAYFDSLTAKEPTHWLTQGPWNVERQSLQWDPVNGYVYYLSREQSSIQTHLYRVKLDGSSKMALTPPDASSLTAQGLADRSNGTYEAHFSRSAHYYTLNYQGPDVPWFKIVSADDPKFEHVLEANSDLIDHRAEYALPTTHYTTITAEGVEMNVKEIRPPNFKESDKHAVLFHVYGGPNSQMVTSNYGLDWHHALVSQVEEKSLKFIVVVVDGRGSANRGRKFLTSVANNLGHYEIQDQINAAKHYQTKPYVDSTRLAIWGWSYGGYATAKVLEANSGVFKLGMSVAPVTHWNLYDSMYTERYMKTPQENPKGYDVSGVNNMEGFKKARFLLIHGTADDNVHFQQSTFLVNDLTMASVSSYQVQYYVDSNHRNNHNNAFNELYKRLKAFLFDNFKAS</sequence>
<keyword evidence="7" id="KW-0720">Serine protease</keyword>
<proteinExistence type="inferred from homology"/>
<evidence type="ECO:0000256" key="10">
    <source>
        <dbReference type="ARBA" id="ARBA00023136"/>
    </source>
</evidence>
<comment type="caution">
    <text evidence="16">The sequence shown here is derived from an EMBL/GenBank/DDBJ whole genome shotgun (WGS) entry which is preliminary data.</text>
</comment>
<dbReference type="SUPFAM" id="SSF82171">
    <property type="entry name" value="DPP6 N-terminal domain-like"/>
    <property type="match status" value="1"/>
</dbReference>
<dbReference type="Gene3D" id="2.140.10.30">
    <property type="entry name" value="Dipeptidylpeptidase IV, N-terminal domain"/>
    <property type="match status" value="1"/>
</dbReference>
<dbReference type="EC" id="3.4.14.5" evidence="16"/>
<comment type="similarity">
    <text evidence="2">Belongs to the peptidase S9B family.</text>
</comment>
<keyword evidence="8" id="KW-0735">Signal-anchor</keyword>